<keyword evidence="1" id="KW-0812">Transmembrane</keyword>
<sequence length="42" mass="4433">MREAFLVFLNGVGGVFLGMAVLYGAIRVMSWLVGMGGKGEAK</sequence>
<gene>
    <name evidence="2" type="ORF">SAMN02746041_00751</name>
</gene>
<keyword evidence="3" id="KW-1185">Reference proteome</keyword>
<evidence type="ECO:0000313" key="2">
    <source>
        <dbReference type="EMBL" id="SMC19688.1"/>
    </source>
</evidence>
<protein>
    <submittedName>
        <fullName evidence="2">Oxaloacetate decarboxylase, gamma chain</fullName>
    </submittedName>
</protein>
<dbReference type="Proteomes" id="UP000192783">
    <property type="component" value="Unassembled WGS sequence"/>
</dbReference>
<evidence type="ECO:0000256" key="1">
    <source>
        <dbReference type="SAM" id="Phobius"/>
    </source>
</evidence>
<dbReference type="RefSeq" id="WP_170920319.1">
    <property type="nucleotide sequence ID" value="NZ_FWXF01000002.1"/>
</dbReference>
<dbReference type="STRING" id="1121390.SAMN02746041_00751"/>
<keyword evidence="1" id="KW-1133">Transmembrane helix</keyword>
<accession>A0A1W1X7J8</accession>
<keyword evidence="1" id="KW-0472">Membrane</keyword>
<evidence type="ECO:0000313" key="3">
    <source>
        <dbReference type="Proteomes" id="UP000192783"/>
    </source>
</evidence>
<proteinExistence type="predicted"/>
<dbReference type="AlphaFoldDB" id="A0A1W1X7J8"/>
<name>A0A1W1X7J8_9BACT</name>
<feature type="transmembrane region" description="Helical" evidence="1">
    <location>
        <begin position="6"/>
        <end position="26"/>
    </location>
</feature>
<organism evidence="2 3">
    <name type="scientific">Desulfacinum hydrothermale DSM 13146</name>
    <dbReference type="NCBI Taxonomy" id="1121390"/>
    <lineage>
        <taxon>Bacteria</taxon>
        <taxon>Pseudomonadati</taxon>
        <taxon>Thermodesulfobacteriota</taxon>
        <taxon>Syntrophobacteria</taxon>
        <taxon>Syntrophobacterales</taxon>
        <taxon>Syntrophobacteraceae</taxon>
        <taxon>Desulfacinum</taxon>
    </lineage>
</organism>
<dbReference type="EMBL" id="FWXF01000002">
    <property type="protein sequence ID" value="SMC19688.1"/>
    <property type="molecule type" value="Genomic_DNA"/>
</dbReference>
<reference evidence="2 3" key="1">
    <citation type="submission" date="2017-04" db="EMBL/GenBank/DDBJ databases">
        <authorList>
            <person name="Afonso C.L."/>
            <person name="Miller P.J."/>
            <person name="Scott M.A."/>
            <person name="Spackman E."/>
            <person name="Goraichik I."/>
            <person name="Dimitrov K.M."/>
            <person name="Suarez D.L."/>
            <person name="Swayne D.E."/>
        </authorList>
    </citation>
    <scope>NUCLEOTIDE SEQUENCE [LARGE SCALE GENOMIC DNA]</scope>
    <source>
        <strain evidence="2 3">DSM 13146</strain>
    </source>
</reference>